<protein>
    <submittedName>
        <fullName evidence="1">Uncharacterized protein</fullName>
    </submittedName>
</protein>
<reference evidence="1 2" key="1">
    <citation type="submission" date="2016-09" db="EMBL/GenBank/DDBJ databases">
        <authorList>
            <person name="Capua I."/>
            <person name="De Benedictis P."/>
            <person name="Joannis T."/>
            <person name="Lombin L.H."/>
            <person name="Cattoli G."/>
        </authorList>
    </citation>
    <scope>NUCLEOTIDE SEQUENCE [LARGE SCALE GENOMIC DNA]</scope>
    <source>
        <strain evidence="1 2">UB20</strain>
    </source>
</reference>
<dbReference type="EMBL" id="FMMM01000024">
    <property type="protein sequence ID" value="SCQ19329.1"/>
    <property type="molecule type" value="Genomic_DNA"/>
</dbReference>
<accession>A0A1D3UGR5</accession>
<evidence type="ECO:0000313" key="1">
    <source>
        <dbReference type="EMBL" id="SCQ19329.1"/>
    </source>
</evidence>
<dbReference type="AlphaFoldDB" id="A0A1D3UGR5"/>
<gene>
    <name evidence="1" type="ORF">TFUB20_00663</name>
</gene>
<evidence type="ECO:0000313" key="2">
    <source>
        <dbReference type="Proteomes" id="UP000182057"/>
    </source>
</evidence>
<name>A0A1D3UGR5_TANFO</name>
<dbReference type="Proteomes" id="UP000182057">
    <property type="component" value="Unassembled WGS sequence"/>
</dbReference>
<proteinExistence type="predicted"/>
<organism evidence="1 2">
    <name type="scientific">Tannerella forsythia</name>
    <name type="common">Bacteroides forsythus</name>
    <dbReference type="NCBI Taxonomy" id="28112"/>
    <lineage>
        <taxon>Bacteria</taxon>
        <taxon>Pseudomonadati</taxon>
        <taxon>Bacteroidota</taxon>
        <taxon>Bacteroidia</taxon>
        <taxon>Bacteroidales</taxon>
        <taxon>Tannerellaceae</taxon>
        <taxon>Tannerella</taxon>
    </lineage>
</organism>
<sequence>MNELSGDRVNLCVRCFCGTDMKRTLFRTEGVTAIDRDVRDGTHTRELNRQRLDHFGKDERYRSVFVMGDADTTLLFIAYLRVRLHLYVFQTVAFGRGERHRKVFLAFDIMNTCAGNRRYVRIRTDHNLMYNVGVYRIRMIFVCSHIYDIVINPGQTAQIETESFGIPCLGRMEQHG</sequence>